<dbReference type="OrthoDB" id="1090267at2"/>
<keyword evidence="4" id="KW-1185">Reference proteome</keyword>
<keyword evidence="2" id="KW-0472">Membrane</keyword>
<dbReference type="Pfam" id="PF13424">
    <property type="entry name" value="TPR_12"/>
    <property type="match status" value="1"/>
</dbReference>
<dbReference type="GO" id="GO:0006355">
    <property type="term" value="P:regulation of DNA-templated transcription"/>
    <property type="evidence" value="ECO:0007669"/>
    <property type="project" value="InterPro"/>
</dbReference>
<feature type="transmembrane region" description="Helical" evidence="2">
    <location>
        <begin position="444"/>
        <end position="463"/>
    </location>
</feature>
<dbReference type="Gene3D" id="1.10.10.10">
    <property type="entry name" value="Winged helix-like DNA-binding domain superfamily/Winged helix DNA-binding domain"/>
    <property type="match status" value="1"/>
</dbReference>
<dbReference type="InterPro" id="IPR011990">
    <property type="entry name" value="TPR-like_helical_dom_sf"/>
</dbReference>
<feature type="coiled-coil region" evidence="1">
    <location>
        <begin position="405"/>
        <end position="434"/>
    </location>
</feature>
<dbReference type="SUPFAM" id="SSF48452">
    <property type="entry name" value="TPR-like"/>
    <property type="match status" value="2"/>
</dbReference>
<dbReference type="AlphaFoldDB" id="A0A2U2JDH6"/>
<dbReference type="PANTHER" id="PTHR10098">
    <property type="entry name" value="RAPSYN-RELATED"/>
    <property type="match status" value="1"/>
</dbReference>
<dbReference type="Gene3D" id="1.25.40.10">
    <property type="entry name" value="Tetratricopeptide repeat domain"/>
    <property type="match status" value="2"/>
</dbReference>
<evidence type="ECO:0000313" key="4">
    <source>
        <dbReference type="Proteomes" id="UP000245670"/>
    </source>
</evidence>
<keyword evidence="2" id="KW-1133">Transmembrane helix</keyword>
<keyword evidence="1" id="KW-0175">Coiled coil</keyword>
<sequence length="626" mass="73368">MKKNRLLLTFLFCVSLLSYSQNKKRVDSLNNALLTEKNDSLKADILLKIWKEFVNSNTPKSLEYANKLVELGKTTNNEYILADGYMKKGTSYGYMSKLNEATKFSKKALFYFKKQKNNSKMGTAYLNIAVDKTDLSEYKKAKKYLDSALVNYTKAKDSSGLTKVYSNKFRLWFMQGYYKLARKNLMKSIEIAEDINDEFYINKGFGSLAQCYSLMKDTINAEKIYKKVIKKSKEKGFKRSQYQEMVLLASMYENNVYNFNKSQLLLNEAIPELEKLKDQYMLMIAYKTKGLVNYHKKQYKVAIKNLNKSLEISRLFNNPKSIAENLIRIGDSYIELNNPKEALKHAKEFTSKYNNTQGSVMQLISYNLYANIYKKLGNLREELKYQKLITETSRKIDFNSRSREIEELQIIYETSKKENEIALKEEEIKTLNAQAKNDKLTKTLFGIGMFSFLAISGLIYFGFKQRIKKNKIEQEKQEAILKQKLEFKKKELTSQTLHLVQKNTFIQELKENLERIKKSPELFKVEFRRLVLLLKKESAEDKDWEVFKSYFSEVHNNFDEKIKSLAKNITEKEIRLASFLRMNLSTKEIASMFNVLPESVLKSKYRLKKKLGLHKEQDLNSYLNTL</sequence>
<dbReference type="RefSeq" id="WP_109403278.1">
    <property type="nucleotide sequence ID" value="NZ_QFFG01000001.1"/>
</dbReference>
<protein>
    <recommendedName>
        <fullName evidence="5">HTH luxR-type domain-containing protein</fullName>
    </recommendedName>
</protein>
<gene>
    <name evidence="3" type="ORF">DIS07_00590</name>
</gene>
<evidence type="ECO:0000313" key="3">
    <source>
        <dbReference type="EMBL" id="PWG06362.1"/>
    </source>
</evidence>
<organism evidence="3 4">
    <name type="scientific">Polaribacter aquimarinus</name>
    <dbReference type="NCBI Taxonomy" id="2100726"/>
    <lineage>
        <taxon>Bacteria</taxon>
        <taxon>Pseudomonadati</taxon>
        <taxon>Bacteroidota</taxon>
        <taxon>Flavobacteriia</taxon>
        <taxon>Flavobacteriales</taxon>
        <taxon>Flavobacteriaceae</taxon>
    </lineage>
</organism>
<evidence type="ECO:0000256" key="1">
    <source>
        <dbReference type="SAM" id="Coils"/>
    </source>
</evidence>
<name>A0A2U2JDH6_9FLAO</name>
<reference evidence="3 4" key="1">
    <citation type="submission" date="2018-05" db="EMBL/GenBank/DDBJ databases">
        <title>Polaribacter aquimarinus sp. nov., isolated from sediment in a sediment of sea.</title>
        <authorList>
            <person name="Lu D."/>
        </authorList>
    </citation>
    <scope>NUCLEOTIDE SEQUENCE [LARGE SCALE GENOMIC DNA]</scope>
    <source>
        <strain evidence="3 4">ZY113</strain>
    </source>
</reference>
<dbReference type="Proteomes" id="UP000245670">
    <property type="component" value="Unassembled WGS sequence"/>
</dbReference>
<accession>A0A2U2JDH6</accession>
<comment type="caution">
    <text evidence="3">The sequence shown here is derived from an EMBL/GenBank/DDBJ whole genome shotgun (WGS) entry which is preliminary data.</text>
</comment>
<evidence type="ECO:0008006" key="5">
    <source>
        <dbReference type="Google" id="ProtNLM"/>
    </source>
</evidence>
<dbReference type="SMART" id="SM00028">
    <property type="entry name" value="TPR"/>
    <property type="match status" value="6"/>
</dbReference>
<proteinExistence type="predicted"/>
<dbReference type="InterPro" id="IPR019734">
    <property type="entry name" value="TPR_rpt"/>
</dbReference>
<dbReference type="InterPro" id="IPR036388">
    <property type="entry name" value="WH-like_DNA-bd_sf"/>
</dbReference>
<evidence type="ECO:0000256" key="2">
    <source>
        <dbReference type="SAM" id="Phobius"/>
    </source>
</evidence>
<dbReference type="SUPFAM" id="SSF46894">
    <property type="entry name" value="C-terminal effector domain of the bipartite response regulators"/>
    <property type="match status" value="1"/>
</dbReference>
<keyword evidence="2" id="KW-0812">Transmembrane</keyword>
<dbReference type="EMBL" id="QFFG01000001">
    <property type="protein sequence ID" value="PWG06362.1"/>
    <property type="molecule type" value="Genomic_DNA"/>
</dbReference>
<dbReference type="GO" id="GO:0003677">
    <property type="term" value="F:DNA binding"/>
    <property type="evidence" value="ECO:0007669"/>
    <property type="project" value="InterPro"/>
</dbReference>
<dbReference type="InterPro" id="IPR016032">
    <property type="entry name" value="Sig_transdc_resp-reg_C-effctor"/>
</dbReference>